<dbReference type="KEGG" id="ptkz:JDV02_004602"/>
<evidence type="ECO:0000256" key="1">
    <source>
        <dbReference type="SAM" id="MobiDB-lite"/>
    </source>
</evidence>
<sequence length="123" mass="13437">MPSGLPTAPDSEIGLQPPPVFAPKPGRPGVPAAPVIGDSPVIFNPIIIILIGYLEEVSPNGLQTAVANAREKLPDFMDKLNITDARSFLEFANDLLKWIPHENYEGKDIYDILCMFLSLARSH</sequence>
<dbReference type="AlphaFoldDB" id="A0A9Q8QF15"/>
<feature type="region of interest" description="Disordered" evidence="1">
    <location>
        <begin position="1"/>
        <end position="26"/>
    </location>
</feature>
<dbReference type="EMBL" id="CP086356">
    <property type="protein sequence ID" value="UNI18328.1"/>
    <property type="molecule type" value="Genomic_DNA"/>
</dbReference>
<proteinExistence type="predicted"/>
<dbReference type="RefSeq" id="XP_047841809.1">
    <property type="nucleotide sequence ID" value="XM_047985832.1"/>
</dbReference>
<protein>
    <submittedName>
        <fullName evidence="2">Uncharacterized protein</fullName>
    </submittedName>
</protein>
<feature type="compositionally biased region" description="Pro residues" evidence="1">
    <location>
        <begin position="16"/>
        <end position="26"/>
    </location>
</feature>
<organism evidence="2 3">
    <name type="scientific">Purpureocillium takamizusanense</name>
    <dbReference type="NCBI Taxonomy" id="2060973"/>
    <lineage>
        <taxon>Eukaryota</taxon>
        <taxon>Fungi</taxon>
        <taxon>Dikarya</taxon>
        <taxon>Ascomycota</taxon>
        <taxon>Pezizomycotina</taxon>
        <taxon>Sordariomycetes</taxon>
        <taxon>Hypocreomycetidae</taxon>
        <taxon>Hypocreales</taxon>
        <taxon>Ophiocordycipitaceae</taxon>
        <taxon>Purpureocillium</taxon>
    </lineage>
</organism>
<dbReference type="Proteomes" id="UP000829364">
    <property type="component" value="Chromosome 3"/>
</dbReference>
<gene>
    <name evidence="2" type="ORF">JDV02_004602</name>
</gene>
<evidence type="ECO:0000313" key="3">
    <source>
        <dbReference type="Proteomes" id="UP000829364"/>
    </source>
</evidence>
<reference evidence="2" key="1">
    <citation type="submission" date="2021-11" db="EMBL/GenBank/DDBJ databases">
        <title>Purpureocillium_takamizusanense_genome.</title>
        <authorList>
            <person name="Nguyen N.-H."/>
        </authorList>
    </citation>
    <scope>NUCLEOTIDE SEQUENCE</scope>
    <source>
        <strain evidence="2">PT3</strain>
    </source>
</reference>
<accession>A0A9Q8QF15</accession>
<keyword evidence="3" id="KW-1185">Reference proteome</keyword>
<evidence type="ECO:0000313" key="2">
    <source>
        <dbReference type="EMBL" id="UNI18328.1"/>
    </source>
</evidence>
<name>A0A9Q8QF15_9HYPO</name>
<dbReference type="GeneID" id="72066555"/>